<evidence type="ECO:0000259" key="3">
    <source>
        <dbReference type="Pfam" id="PF13439"/>
    </source>
</evidence>
<dbReference type="PANTHER" id="PTHR45947:SF3">
    <property type="entry name" value="SULFOQUINOVOSYL TRANSFERASE SQD2"/>
    <property type="match status" value="1"/>
</dbReference>
<organism evidence="4 5">
    <name type="scientific">Neorhodopirellula lusitana</name>
    <dbReference type="NCBI Taxonomy" id="445327"/>
    <lineage>
        <taxon>Bacteria</taxon>
        <taxon>Pseudomonadati</taxon>
        <taxon>Planctomycetota</taxon>
        <taxon>Planctomycetia</taxon>
        <taxon>Pirellulales</taxon>
        <taxon>Pirellulaceae</taxon>
        <taxon>Neorhodopirellula</taxon>
    </lineage>
</organism>
<sequence>MTLTSNRRPPRILMLLENESMPDDNRVLLEAKSLIESGYQVTVVCPTGQESAKHVVIDGIRIYRYPSTFEPNGFLGYLWEYGYSLTMMFVISLYVLVRRGFDVVHVHTPPDMTALIAIFYQCLGKKFVFDLHDLSPELYLARGGKTEPNLVYHVLRFFERLACRCANRLIATNETQRSVQIDRCGAKPEHCYVVRNGPNESFLNDVQPLPEFQTPGKLVLGYVGVIGIQDGVDYMIRTIEILKNKHGRDDFQVIIVGGGPAAADLMTLAEELGVADLIHLTGLIPFTSVPRYIASFDICFTPDPSNDYNDSCTTIKTMEYMALRKPTVCFRTRENVLTAGDSALYADNNDVDDLAKVTLRLMDDPELRKSLGELARENVEDGLTWAHQAPRLIACYDDLFNMPPRTSTSPGTGDAAVPDENPETIGV</sequence>
<dbReference type="Pfam" id="PF13439">
    <property type="entry name" value="Glyco_transf_4"/>
    <property type="match status" value="1"/>
</dbReference>
<reference evidence="4 5" key="1">
    <citation type="submission" date="2017-05" db="EMBL/GenBank/DDBJ databases">
        <authorList>
            <person name="Varghese N."/>
            <person name="Submissions S."/>
        </authorList>
    </citation>
    <scope>NUCLEOTIDE SEQUENCE [LARGE SCALE GENOMIC DNA]</scope>
    <source>
        <strain evidence="4 5">DSM 25457</strain>
    </source>
</reference>
<keyword evidence="5" id="KW-1185">Reference proteome</keyword>
<evidence type="ECO:0000313" key="5">
    <source>
        <dbReference type="Proteomes" id="UP001158067"/>
    </source>
</evidence>
<evidence type="ECO:0000256" key="1">
    <source>
        <dbReference type="SAM" id="MobiDB-lite"/>
    </source>
</evidence>
<dbReference type="EMBL" id="FXUG01000011">
    <property type="protein sequence ID" value="SMP68509.1"/>
    <property type="molecule type" value="Genomic_DNA"/>
</dbReference>
<accession>A0ABY1QDR4</accession>
<keyword evidence="2" id="KW-0812">Transmembrane</keyword>
<proteinExistence type="predicted"/>
<comment type="caution">
    <text evidence="4">The sequence shown here is derived from an EMBL/GenBank/DDBJ whole genome shotgun (WGS) entry which is preliminary data.</text>
</comment>
<dbReference type="CDD" id="cd03794">
    <property type="entry name" value="GT4_WbuB-like"/>
    <property type="match status" value="1"/>
</dbReference>
<keyword evidence="2" id="KW-0472">Membrane</keyword>
<keyword evidence="2" id="KW-1133">Transmembrane helix</keyword>
<dbReference type="Pfam" id="PF13692">
    <property type="entry name" value="Glyco_trans_1_4"/>
    <property type="match status" value="1"/>
</dbReference>
<feature type="region of interest" description="Disordered" evidence="1">
    <location>
        <begin position="404"/>
        <end position="427"/>
    </location>
</feature>
<evidence type="ECO:0000256" key="2">
    <source>
        <dbReference type="SAM" id="Phobius"/>
    </source>
</evidence>
<dbReference type="PANTHER" id="PTHR45947">
    <property type="entry name" value="SULFOQUINOVOSYL TRANSFERASE SQD2"/>
    <property type="match status" value="1"/>
</dbReference>
<evidence type="ECO:0000313" key="4">
    <source>
        <dbReference type="EMBL" id="SMP68509.1"/>
    </source>
</evidence>
<dbReference type="InterPro" id="IPR050194">
    <property type="entry name" value="Glycosyltransferase_grp1"/>
</dbReference>
<dbReference type="InterPro" id="IPR028098">
    <property type="entry name" value="Glyco_trans_4-like_N"/>
</dbReference>
<protein>
    <submittedName>
        <fullName evidence="4">Glycosyltransferase involved in cell wall bisynthesis</fullName>
    </submittedName>
</protein>
<dbReference type="Proteomes" id="UP001158067">
    <property type="component" value="Unassembled WGS sequence"/>
</dbReference>
<name>A0ABY1QDR4_9BACT</name>
<feature type="transmembrane region" description="Helical" evidence="2">
    <location>
        <begin position="74"/>
        <end position="97"/>
    </location>
</feature>
<gene>
    <name evidence="4" type="ORF">SAMN06265222_11175</name>
</gene>
<dbReference type="SUPFAM" id="SSF53756">
    <property type="entry name" value="UDP-Glycosyltransferase/glycogen phosphorylase"/>
    <property type="match status" value="1"/>
</dbReference>
<dbReference type="Gene3D" id="3.40.50.2000">
    <property type="entry name" value="Glycogen Phosphorylase B"/>
    <property type="match status" value="2"/>
</dbReference>
<dbReference type="RefSeq" id="WP_283434044.1">
    <property type="nucleotide sequence ID" value="NZ_FXUG01000011.1"/>
</dbReference>
<feature type="domain" description="Glycosyltransferase subfamily 4-like N-terminal" evidence="3">
    <location>
        <begin position="30"/>
        <end position="197"/>
    </location>
</feature>